<evidence type="ECO:0000313" key="2">
    <source>
        <dbReference type="Proteomes" id="UP000008898"/>
    </source>
</evidence>
<name>G0L959_ZOBGA</name>
<gene>
    <name evidence="1" type="ordered locus">zobellia_275</name>
</gene>
<dbReference type="STRING" id="63186.ZOBELLIA_275"/>
<dbReference type="AlphaFoldDB" id="G0L959"/>
<protein>
    <submittedName>
        <fullName evidence="1">Uncharacterized protein</fullName>
    </submittedName>
</protein>
<reference evidence="2" key="1">
    <citation type="submission" date="2009-07" db="EMBL/GenBank/DDBJ databases">
        <title>Complete genome sequence of Zobellia galactanivorans Dsij.</title>
        <authorList>
            <consortium name="Genoscope - CEA"/>
        </authorList>
    </citation>
    <scope>NUCLEOTIDE SEQUENCE [LARGE SCALE GENOMIC DNA]</scope>
    <source>
        <strain evidence="2">DSM 12802 / CCUG 47099 / CIP 106680 / NCIMB 13871 / Dsij</strain>
    </source>
</reference>
<dbReference type="EMBL" id="FP476056">
    <property type="protein sequence ID" value="CAZ94348.1"/>
    <property type="molecule type" value="Genomic_DNA"/>
</dbReference>
<sequence length="34" mass="4076">MTVQMKNTVQQFKYVDYLWDEKKAAAGMKRKLQP</sequence>
<dbReference type="Proteomes" id="UP000008898">
    <property type="component" value="Chromosome"/>
</dbReference>
<dbReference type="KEGG" id="zga:ZOBELLIA_275"/>
<accession>G0L959</accession>
<dbReference type="HOGENOM" id="CLU_3376849_0_0_10"/>
<organism evidence="1 2">
    <name type="scientific">Zobellia galactanivorans (strain DSM 12802 / CCUG 47099 / CIP 106680 / NCIMB 13871 / Dsij)</name>
    <dbReference type="NCBI Taxonomy" id="63186"/>
    <lineage>
        <taxon>Bacteria</taxon>
        <taxon>Pseudomonadati</taxon>
        <taxon>Bacteroidota</taxon>
        <taxon>Flavobacteriia</taxon>
        <taxon>Flavobacteriales</taxon>
        <taxon>Flavobacteriaceae</taxon>
        <taxon>Zobellia</taxon>
    </lineage>
</organism>
<proteinExistence type="predicted"/>
<keyword evidence="2" id="KW-1185">Reference proteome</keyword>
<evidence type="ECO:0000313" key="1">
    <source>
        <dbReference type="EMBL" id="CAZ94348.1"/>
    </source>
</evidence>
<reference evidence="1 2" key="2">
    <citation type="journal article" date="2012" name="Environ. Microbiol.">
        <title>Characterization of the first alginolytic operons in a marine bacterium: from their emergence in marine Flavobacteriia to their independent transfers to marine Proteobacteria and human gut Bacteroides.</title>
        <authorList>
            <person name="Thomas F."/>
            <person name="Barbeyron T."/>
            <person name="Tonon T."/>
            <person name="Genicot S."/>
            <person name="Czjzek M."/>
            <person name="Michel G."/>
        </authorList>
    </citation>
    <scope>NUCLEOTIDE SEQUENCE [LARGE SCALE GENOMIC DNA]</scope>
    <source>
        <strain evidence="2">DSM 12802 / CCUG 47099 / CIP 106680 / NCIMB 13871 / Dsij</strain>
    </source>
</reference>